<dbReference type="Pfam" id="PF02252">
    <property type="entry name" value="PA28_C"/>
    <property type="match status" value="1"/>
</dbReference>
<dbReference type="PANTHER" id="PTHR10660:SF2">
    <property type="entry name" value="LD45860P"/>
    <property type="match status" value="1"/>
</dbReference>
<organism evidence="6 7">
    <name type="scientific">Tribolium castaneum</name>
    <name type="common">Red flour beetle</name>
    <dbReference type="NCBI Taxonomy" id="7070"/>
    <lineage>
        <taxon>Eukaryota</taxon>
        <taxon>Metazoa</taxon>
        <taxon>Ecdysozoa</taxon>
        <taxon>Arthropoda</taxon>
        <taxon>Hexapoda</taxon>
        <taxon>Insecta</taxon>
        <taxon>Pterygota</taxon>
        <taxon>Neoptera</taxon>
        <taxon>Endopterygota</taxon>
        <taxon>Coleoptera</taxon>
        <taxon>Polyphaga</taxon>
        <taxon>Cucujiformia</taxon>
        <taxon>Tenebrionidae</taxon>
        <taxon>Tenebrionidae incertae sedis</taxon>
        <taxon>Tribolium</taxon>
    </lineage>
</organism>
<dbReference type="EMBL" id="KQ971362">
    <property type="protein sequence ID" value="EFA08911.2"/>
    <property type="molecule type" value="Genomic_DNA"/>
</dbReference>
<evidence type="ECO:0000256" key="2">
    <source>
        <dbReference type="ARBA" id="ARBA00022942"/>
    </source>
</evidence>
<dbReference type="InterPro" id="IPR003186">
    <property type="entry name" value="PA28_C"/>
</dbReference>
<dbReference type="PANTHER" id="PTHR10660">
    <property type="entry name" value="PROTEASOME REGULATOR PA28"/>
    <property type="match status" value="1"/>
</dbReference>
<dbReference type="InParanoid" id="D6WXV5"/>
<dbReference type="FunFam" id="1.20.5.120:FF:000004">
    <property type="entry name" value="Proteasome activator complex subunit"/>
    <property type="match status" value="1"/>
</dbReference>
<dbReference type="GO" id="GO:0008537">
    <property type="term" value="C:proteasome activator complex"/>
    <property type="evidence" value="ECO:0007669"/>
    <property type="project" value="InterPro"/>
</dbReference>
<dbReference type="GO" id="GO:0061136">
    <property type="term" value="P:regulation of proteasomal protein catabolic process"/>
    <property type="evidence" value="ECO:0000318"/>
    <property type="project" value="GO_Central"/>
</dbReference>
<evidence type="ECO:0000256" key="1">
    <source>
        <dbReference type="ARBA" id="ARBA00005883"/>
    </source>
</evidence>
<evidence type="ECO:0000313" key="7">
    <source>
        <dbReference type="Proteomes" id="UP000007266"/>
    </source>
</evidence>
<dbReference type="Gene3D" id="1.20.5.120">
    <property type="entry name" value="Proteasome activator pa28, N-terminal domain"/>
    <property type="match status" value="1"/>
</dbReference>
<dbReference type="Proteomes" id="UP000007266">
    <property type="component" value="Linkage group 8"/>
</dbReference>
<name>D6WXV5_TRICA</name>
<gene>
    <name evidence="6" type="primary">AUGUSTUS-3.0.2_06616</name>
    <name evidence="6" type="ORF">TcasGA2_TC006616</name>
</gene>
<accession>D6WXV5</accession>
<dbReference type="OrthoDB" id="6591885at2759"/>
<dbReference type="eggNOG" id="KOG4470">
    <property type="taxonomic scope" value="Eukaryota"/>
</dbReference>
<proteinExistence type="inferred from homology"/>
<dbReference type="FunFam" id="1.20.120.180:FF:000001">
    <property type="entry name" value="Proteasome activator complex subunit 3"/>
    <property type="match status" value="1"/>
</dbReference>
<dbReference type="KEGG" id="tca:663373"/>
<dbReference type="HOGENOM" id="CLU_062515_1_0_1"/>
<dbReference type="STRING" id="7070.D6WXV5"/>
<dbReference type="Pfam" id="PF02251">
    <property type="entry name" value="PA28_N"/>
    <property type="match status" value="1"/>
</dbReference>
<dbReference type="Gene3D" id="1.20.120.180">
    <property type="entry name" value="Proteasome activator pa28, C-terminal domain"/>
    <property type="match status" value="1"/>
</dbReference>
<evidence type="ECO:0000259" key="5">
    <source>
        <dbReference type="Pfam" id="PF02252"/>
    </source>
</evidence>
<keyword evidence="2 6" id="KW-0647">Proteasome</keyword>
<dbReference type="AlphaFoldDB" id="D6WXV5"/>
<dbReference type="GO" id="GO:0005654">
    <property type="term" value="C:nucleoplasm"/>
    <property type="evidence" value="ECO:0000318"/>
    <property type="project" value="GO_Central"/>
</dbReference>
<feature type="domain" description="Proteasome activator PA28 N-terminal" evidence="4">
    <location>
        <begin position="5"/>
        <end position="56"/>
    </location>
</feature>
<dbReference type="InterPro" id="IPR009077">
    <property type="entry name" value="Proteasome_activ_PA28"/>
</dbReference>
<reference evidence="6 7" key="2">
    <citation type="journal article" date="2010" name="Nucleic Acids Res.">
        <title>BeetleBase in 2010: revisions to provide comprehensive genomic information for Tribolium castaneum.</title>
        <authorList>
            <person name="Kim H.S."/>
            <person name="Murphy T."/>
            <person name="Xia J."/>
            <person name="Caragea D."/>
            <person name="Park Y."/>
            <person name="Beeman R.W."/>
            <person name="Lorenzen M.D."/>
            <person name="Butcher S."/>
            <person name="Manak J.R."/>
            <person name="Brown S.J."/>
        </authorList>
    </citation>
    <scope>GENOME REANNOTATION</scope>
    <source>
        <strain evidence="6 7">Georgia GA2</strain>
    </source>
</reference>
<dbReference type="OMA" id="LRLCCCE"/>
<dbReference type="SUPFAM" id="SSF47216">
    <property type="entry name" value="Proteasome activator"/>
    <property type="match status" value="1"/>
</dbReference>
<evidence type="ECO:0000313" key="6">
    <source>
        <dbReference type="EMBL" id="EFA08911.2"/>
    </source>
</evidence>
<evidence type="ECO:0000259" key="4">
    <source>
        <dbReference type="Pfam" id="PF02251"/>
    </source>
</evidence>
<dbReference type="InterPro" id="IPR036997">
    <property type="entry name" value="PA28_C_sf"/>
</dbReference>
<dbReference type="InterPro" id="IPR036996">
    <property type="entry name" value="PA28_N_sf"/>
</dbReference>
<sequence>MMAQQHAKKVLQYKERFKKEAEELLLTGFPSTILKLNALISTPKFKKRDFSDLHQNTAIIPSQDSEPVLDNGDTSTPPVKKARFDSSSPKSYFLQTNKCLIDLIETVKPHMIKLVEDAKIMKMWISYMIPKMEDGNNFGVEIQEETLALVQAVEASAAVFYERISKYFTTRGKVIKNFLKYPEIEDFKRAVQELDEREYLSFCLVMSEIRNQYCALHDVFMKNLDKLKKPRSSQLPESLY</sequence>
<dbReference type="InterPro" id="IPR003185">
    <property type="entry name" value="Proteasome_activ_PA28_N"/>
</dbReference>
<comment type="similarity">
    <text evidence="1">Belongs to the PA28 family.</text>
</comment>
<evidence type="ECO:0000256" key="3">
    <source>
        <dbReference type="SAM" id="MobiDB-lite"/>
    </source>
</evidence>
<keyword evidence="7" id="KW-1185">Reference proteome</keyword>
<dbReference type="GO" id="GO:2000045">
    <property type="term" value="P:regulation of G1/S transition of mitotic cell cycle"/>
    <property type="evidence" value="ECO:0000318"/>
    <property type="project" value="GO_Central"/>
</dbReference>
<feature type="domain" description="Proteasome activator PA28 C-terminal" evidence="5">
    <location>
        <begin position="94"/>
        <end position="234"/>
    </location>
</feature>
<feature type="region of interest" description="Disordered" evidence="3">
    <location>
        <begin position="61"/>
        <end position="86"/>
    </location>
</feature>
<protein>
    <submittedName>
        <fullName evidence="6">Proteasome activator complex subunit 3-like Protein</fullName>
    </submittedName>
</protein>
<reference evidence="6 7" key="1">
    <citation type="journal article" date="2008" name="Nature">
        <title>The genome of the model beetle and pest Tribolium castaneum.</title>
        <authorList>
            <consortium name="Tribolium Genome Sequencing Consortium"/>
            <person name="Richards S."/>
            <person name="Gibbs R.A."/>
            <person name="Weinstock G.M."/>
            <person name="Brown S.J."/>
            <person name="Denell R."/>
            <person name="Beeman R.W."/>
            <person name="Gibbs R."/>
            <person name="Beeman R.W."/>
            <person name="Brown S.J."/>
            <person name="Bucher G."/>
            <person name="Friedrich M."/>
            <person name="Grimmelikhuijzen C.J."/>
            <person name="Klingler M."/>
            <person name="Lorenzen M."/>
            <person name="Richards S."/>
            <person name="Roth S."/>
            <person name="Schroder R."/>
            <person name="Tautz D."/>
            <person name="Zdobnov E.M."/>
            <person name="Muzny D."/>
            <person name="Gibbs R.A."/>
            <person name="Weinstock G.M."/>
            <person name="Attaway T."/>
            <person name="Bell S."/>
            <person name="Buhay C.J."/>
            <person name="Chandrabose M.N."/>
            <person name="Chavez D."/>
            <person name="Clerk-Blankenburg K.P."/>
            <person name="Cree A."/>
            <person name="Dao M."/>
            <person name="Davis C."/>
            <person name="Chacko J."/>
            <person name="Dinh H."/>
            <person name="Dugan-Rocha S."/>
            <person name="Fowler G."/>
            <person name="Garner T.T."/>
            <person name="Garnes J."/>
            <person name="Gnirke A."/>
            <person name="Hawes A."/>
            <person name="Hernandez J."/>
            <person name="Hines S."/>
            <person name="Holder M."/>
            <person name="Hume J."/>
            <person name="Jhangiani S.N."/>
            <person name="Joshi V."/>
            <person name="Khan Z.M."/>
            <person name="Jackson L."/>
            <person name="Kovar C."/>
            <person name="Kowis A."/>
            <person name="Lee S."/>
            <person name="Lewis L.R."/>
            <person name="Margolis J."/>
            <person name="Morgan M."/>
            <person name="Nazareth L.V."/>
            <person name="Nguyen N."/>
            <person name="Okwuonu G."/>
            <person name="Parker D."/>
            <person name="Richards S."/>
            <person name="Ruiz S.J."/>
            <person name="Santibanez J."/>
            <person name="Savard J."/>
            <person name="Scherer S.E."/>
            <person name="Schneider B."/>
            <person name="Sodergren E."/>
            <person name="Tautz D."/>
            <person name="Vattahil S."/>
            <person name="Villasana D."/>
            <person name="White C.S."/>
            <person name="Wright R."/>
            <person name="Park Y."/>
            <person name="Beeman R.W."/>
            <person name="Lord J."/>
            <person name="Oppert B."/>
            <person name="Lorenzen M."/>
            <person name="Brown S."/>
            <person name="Wang L."/>
            <person name="Savard J."/>
            <person name="Tautz D."/>
            <person name="Richards S."/>
            <person name="Weinstock G."/>
            <person name="Gibbs R.A."/>
            <person name="Liu Y."/>
            <person name="Worley K."/>
            <person name="Weinstock G."/>
            <person name="Elsik C.G."/>
            <person name="Reese J.T."/>
            <person name="Elhaik E."/>
            <person name="Landan G."/>
            <person name="Graur D."/>
            <person name="Arensburger P."/>
            <person name="Atkinson P."/>
            <person name="Beeman R.W."/>
            <person name="Beidler J."/>
            <person name="Brown S.J."/>
            <person name="Demuth J.P."/>
            <person name="Drury D.W."/>
            <person name="Du Y.Z."/>
            <person name="Fujiwara H."/>
            <person name="Lorenzen M."/>
            <person name="Maselli V."/>
            <person name="Osanai M."/>
            <person name="Park Y."/>
            <person name="Robertson H.M."/>
            <person name="Tu Z."/>
            <person name="Wang J.J."/>
            <person name="Wang S."/>
            <person name="Richards S."/>
            <person name="Song H."/>
            <person name="Zhang L."/>
            <person name="Sodergren E."/>
            <person name="Werner D."/>
            <person name="Stanke M."/>
            <person name="Morgenstern B."/>
            <person name="Solovyev V."/>
            <person name="Kosarev P."/>
            <person name="Brown G."/>
            <person name="Chen H.C."/>
            <person name="Ermolaeva O."/>
            <person name="Hlavina W."/>
            <person name="Kapustin Y."/>
            <person name="Kiryutin B."/>
            <person name="Kitts P."/>
            <person name="Maglott D."/>
            <person name="Pruitt K."/>
            <person name="Sapojnikov V."/>
            <person name="Souvorov A."/>
            <person name="Mackey A.J."/>
            <person name="Waterhouse R.M."/>
            <person name="Wyder S."/>
            <person name="Zdobnov E.M."/>
            <person name="Zdobnov E.M."/>
            <person name="Wyder S."/>
            <person name="Kriventseva E.V."/>
            <person name="Kadowaki T."/>
            <person name="Bork P."/>
            <person name="Aranda M."/>
            <person name="Bao R."/>
            <person name="Beermann A."/>
            <person name="Berns N."/>
            <person name="Bolognesi R."/>
            <person name="Bonneton F."/>
            <person name="Bopp D."/>
            <person name="Brown S.J."/>
            <person name="Bucher G."/>
            <person name="Butts T."/>
            <person name="Chaumot A."/>
            <person name="Denell R.E."/>
            <person name="Ferrier D.E."/>
            <person name="Friedrich M."/>
            <person name="Gordon C.M."/>
            <person name="Jindra M."/>
            <person name="Klingler M."/>
            <person name="Lan Q."/>
            <person name="Lattorff H.M."/>
            <person name="Laudet V."/>
            <person name="von Levetsow C."/>
            <person name="Liu Z."/>
            <person name="Lutz R."/>
            <person name="Lynch J.A."/>
            <person name="da Fonseca R.N."/>
            <person name="Posnien N."/>
            <person name="Reuter R."/>
            <person name="Roth S."/>
            <person name="Savard J."/>
            <person name="Schinko J.B."/>
            <person name="Schmitt C."/>
            <person name="Schoppmeier M."/>
            <person name="Schroder R."/>
            <person name="Shippy T.D."/>
            <person name="Simonnet F."/>
            <person name="Marques-Souza H."/>
            <person name="Tautz D."/>
            <person name="Tomoyasu Y."/>
            <person name="Trauner J."/>
            <person name="Van der Zee M."/>
            <person name="Vervoort M."/>
            <person name="Wittkopp N."/>
            <person name="Wimmer E.A."/>
            <person name="Yang X."/>
            <person name="Jones A.K."/>
            <person name="Sattelle D.B."/>
            <person name="Ebert P.R."/>
            <person name="Nelson D."/>
            <person name="Scott J.G."/>
            <person name="Beeman R.W."/>
            <person name="Muthukrishnan S."/>
            <person name="Kramer K.J."/>
            <person name="Arakane Y."/>
            <person name="Beeman R.W."/>
            <person name="Zhu Q."/>
            <person name="Hogenkamp D."/>
            <person name="Dixit R."/>
            <person name="Oppert B."/>
            <person name="Jiang H."/>
            <person name="Zou Z."/>
            <person name="Marshall J."/>
            <person name="Elpidina E."/>
            <person name="Vinokurov K."/>
            <person name="Oppert C."/>
            <person name="Zou Z."/>
            <person name="Evans J."/>
            <person name="Lu Z."/>
            <person name="Zhao P."/>
            <person name="Sumathipala N."/>
            <person name="Altincicek B."/>
            <person name="Vilcinskas A."/>
            <person name="Williams M."/>
            <person name="Hultmark D."/>
            <person name="Hetru C."/>
            <person name="Jiang H."/>
            <person name="Grimmelikhuijzen C.J."/>
            <person name="Hauser F."/>
            <person name="Cazzamali G."/>
            <person name="Williamson M."/>
            <person name="Park Y."/>
            <person name="Li B."/>
            <person name="Tanaka Y."/>
            <person name="Predel R."/>
            <person name="Neupert S."/>
            <person name="Schachtner J."/>
            <person name="Verleyen P."/>
            <person name="Raible F."/>
            <person name="Bork P."/>
            <person name="Friedrich M."/>
            <person name="Walden K.K."/>
            <person name="Robertson H.M."/>
            <person name="Angeli S."/>
            <person name="Foret S."/>
            <person name="Bucher G."/>
            <person name="Schuetz S."/>
            <person name="Maleszka R."/>
            <person name="Wimmer E.A."/>
            <person name="Beeman R.W."/>
            <person name="Lorenzen M."/>
            <person name="Tomoyasu Y."/>
            <person name="Miller S.C."/>
            <person name="Grossmann D."/>
            <person name="Bucher G."/>
        </authorList>
    </citation>
    <scope>NUCLEOTIDE SEQUENCE [LARGE SCALE GENOMIC DNA]</scope>
    <source>
        <strain evidence="6 7">Georgia GA2</strain>
    </source>
</reference>
<dbReference type="GO" id="GO:0061133">
    <property type="term" value="F:endopeptidase activator activity"/>
    <property type="evidence" value="ECO:0000318"/>
    <property type="project" value="GO_Central"/>
</dbReference>
<dbReference type="GO" id="GO:0005737">
    <property type="term" value="C:cytoplasm"/>
    <property type="evidence" value="ECO:0000318"/>
    <property type="project" value="GO_Central"/>
</dbReference>
<dbReference type="InterPro" id="IPR036252">
    <property type="entry name" value="Proteasome_activ_sf"/>
</dbReference>